<dbReference type="InterPro" id="IPR017930">
    <property type="entry name" value="Myb_dom"/>
</dbReference>
<sequence>MTSEPVYKPISLDVISRPNPVEPQSIPQRHPLNSTPQLPQASNKDLLPLLYDTNGTIPGNRPAKRSKLDDGKSMDLPKLPVRQNTKRLRIPPTLSGLHQPPPNAGLLPSISTEQPEARPTLPLQSPKDAATDKPIIGATTEVTACADPEPALSKTGKLKRNKWSDEETACLLKGVARFGVGNWTKILNCSDYHFLKRSALDLKDRFRVCCTATSGGRPGRSDRKSGAELQDLGINQPFAKVQRRNRRGYSAAEDAALLTGFERHGSQWAAIRADEELELGHRTATDLRDRMRTKYPDLYAKAGLAPRPEVFPKPARRGKGDEQHKTDGNDEVQKTPEHAFVLDKSPPLPTKTIEPIKQPQSSLLPDDDLFFGALFDENDGDDDDAEGITLDRGILDWPLDNLPNKPPAVAYEISRTTITIDPIATLNLPRPTVPQHANSGYAALPSLAAITAFNDFDMAGQLELPSLMLGPLESDGRSGGHFLGFDELLS</sequence>
<dbReference type="Gene3D" id="1.10.246.220">
    <property type="match status" value="1"/>
</dbReference>
<dbReference type="InterPro" id="IPR009057">
    <property type="entry name" value="Homeodomain-like_sf"/>
</dbReference>
<dbReference type="CDD" id="cd11660">
    <property type="entry name" value="SANT_TRF"/>
    <property type="match status" value="2"/>
</dbReference>
<dbReference type="Gene3D" id="1.10.10.60">
    <property type="entry name" value="Homeodomain-like"/>
    <property type="match status" value="1"/>
</dbReference>
<dbReference type="Pfam" id="PF00249">
    <property type="entry name" value="Myb_DNA-binding"/>
    <property type="match status" value="1"/>
</dbReference>
<name>A0A4U0WB64_9PEZI</name>
<feature type="region of interest" description="Disordered" evidence="2">
    <location>
        <begin position="1"/>
        <end position="130"/>
    </location>
</feature>
<evidence type="ECO:0008006" key="7">
    <source>
        <dbReference type="Google" id="ProtNLM"/>
    </source>
</evidence>
<feature type="compositionally biased region" description="Basic and acidic residues" evidence="2">
    <location>
        <begin position="66"/>
        <end position="75"/>
    </location>
</feature>
<feature type="region of interest" description="Disordered" evidence="2">
    <location>
        <begin position="302"/>
        <end position="336"/>
    </location>
</feature>
<dbReference type="Proteomes" id="UP000309340">
    <property type="component" value="Unassembled WGS sequence"/>
</dbReference>
<feature type="compositionally biased region" description="Polar residues" evidence="2">
    <location>
        <begin position="25"/>
        <end position="43"/>
    </location>
</feature>
<comment type="caution">
    <text evidence="5">The sequence shown here is derived from an EMBL/GenBank/DDBJ whole genome shotgun (WGS) entry which is preliminary data.</text>
</comment>
<feature type="domain" description="Myb-like" evidence="3">
    <location>
        <begin position="155"/>
        <end position="207"/>
    </location>
</feature>
<evidence type="ECO:0000256" key="2">
    <source>
        <dbReference type="SAM" id="MobiDB-lite"/>
    </source>
</evidence>
<feature type="compositionally biased region" description="Basic and acidic residues" evidence="2">
    <location>
        <begin position="318"/>
        <end position="336"/>
    </location>
</feature>
<proteinExistence type="predicted"/>
<keyword evidence="1" id="KW-0539">Nucleus</keyword>
<evidence type="ECO:0000259" key="4">
    <source>
        <dbReference type="PROSITE" id="PS51294"/>
    </source>
</evidence>
<evidence type="ECO:0000259" key="3">
    <source>
        <dbReference type="PROSITE" id="PS50090"/>
    </source>
</evidence>
<dbReference type="OrthoDB" id="608866at2759"/>
<evidence type="ECO:0000313" key="5">
    <source>
        <dbReference type="EMBL" id="TKA58585.1"/>
    </source>
</evidence>
<dbReference type="PANTHER" id="PTHR46734:SF1">
    <property type="entry name" value="TELOMERIC REPEAT-BINDING FACTOR 1"/>
    <property type="match status" value="1"/>
</dbReference>
<dbReference type="InterPro" id="IPR052450">
    <property type="entry name" value="TRBD-Containing_Protein"/>
</dbReference>
<keyword evidence="6" id="KW-1185">Reference proteome</keyword>
<dbReference type="PROSITE" id="PS51294">
    <property type="entry name" value="HTH_MYB"/>
    <property type="match status" value="1"/>
</dbReference>
<feature type="domain" description="HTH myb-type" evidence="4">
    <location>
        <begin position="155"/>
        <end position="214"/>
    </location>
</feature>
<organism evidence="5 6">
    <name type="scientific">Friedmanniomyces simplex</name>
    <dbReference type="NCBI Taxonomy" id="329884"/>
    <lineage>
        <taxon>Eukaryota</taxon>
        <taxon>Fungi</taxon>
        <taxon>Dikarya</taxon>
        <taxon>Ascomycota</taxon>
        <taxon>Pezizomycotina</taxon>
        <taxon>Dothideomycetes</taxon>
        <taxon>Dothideomycetidae</taxon>
        <taxon>Mycosphaerellales</taxon>
        <taxon>Teratosphaeriaceae</taxon>
        <taxon>Friedmanniomyces</taxon>
    </lineage>
</organism>
<dbReference type="InterPro" id="IPR001005">
    <property type="entry name" value="SANT/Myb"/>
</dbReference>
<gene>
    <name evidence="5" type="ORF">B0A55_12805</name>
</gene>
<protein>
    <recommendedName>
        <fullName evidence="7">Myb-like domain-containing protein</fullName>
    </recommendedName>
</protein>
<evidence type="ECO:0000256" key="1">
    <source>
        <dbReference type="ARBA" id="ARBA00023242"/>
    </source>
</evidence>
<dbReference type="PANTHER" id="PTHR46734">
    <property type="entry name" value="TELOMERIC REPEAT-BINDING FACTOR 1 TERF1"/>
    <property type="match status" value="1"/>
</dbReference>
<dbReference type="EMBL" id="NAJQ01001475">
    <property type="protein sequence ID" value="TKA58585.1"/>
    <property type="molecule type" value="Genomic_DNA"/>
</dbReference>
<reference evidence="5 6" key="1">
    <citation type="submission" date="2017-03" db="EMBL/GenBank/DDBJ databases">
        <title>Genomes of endolithic fungi from Antarctica.</title>
        <authorList>
            <person name="Coleine C."/>
            <person name="Masonjones S."/>
            <person name="Stajich J.E."/>
        </authorList>
    </citation>
    <scope>NUCLEOTIDE SEQUENCE [LARGE SCALE GENOMIC DNA]</scope>
    <source>
        <strain evidence="5 6">CCFEE 5184</strain>
    </source>
</reference>
<dbReference type="PROSITE" id="PS50090">
    <property type="entry name" value="MYB_LIKE"/>
    <property type="match status" value="1"/>
</dbReference>
<evidence type="ECO:0000313" key="6">
    <source>
        <dbReference type="Proteomes" id="UP000309340"/>
    </source>
</evidence>
<dbReference type="STRING" id="329884.A0A4U0WB64"/>
<accession>A0A4U0WB64</accession>
<dbReference type="SUPFAM" id="SSF46689">
    <property type="entry name" value="Homeodomain-like"/>
    <property type="match status" value="2"/>
</dbReference>
<dbReference type="AlphaFoldDB" id="A0A4U0WB64"/>
<dbReference type="SMART" id="SM00717">
    <property type="entry name" value="SANT"/>
    <property type="match status" value="2"/>
</dbReference>